<reference evidence="1 2" key="1">
    <citation type="submission" date="2016-11" db="EMBL/GenBank/DDBJ databases">
        <title>Whole Genome Sequence of Listeria newyorkensis.</title>
        <authorList>
            <person name="Frink S."/>
            <person name="Morales C."/>
            <person name="Kiang D."/>
        </authorList>
    </citation>
    <scope>NUCLEOTIDE SEQUENCE [LARGE SCALE GENOMIC DNA]</scope>
    <source>
        <strain evidence="1 2">F1604011-044</strain>
    </source>
</reference>
<dbReference type="EMBL" id="MPDH01000015">
    <property type="protein sequence ID" value="PNP90520.1"/>
    <property type="molecule type" value="Genomic_DNA"/>
</dbReference>
<protein>
    <submittedName>
        <fullName evidence="1">Uncharacterized protein</fullName>
    </submittedName>
</protein>
<proteinExistence type="predicted"/>
<gene>
    <name evidence="1" type="ORF">BMT55_11965</name>
</gene>
<evidence type="ECO:0000313" key="2">
    <source>
        <dbReference type="Proteomes" id="UP000236500"/>
    </source>
</evidence>
<organism evidence="1 2">
    <name type="scientific">Listeria newyorkensis</name>
    <dbReference type="NCBI Taxonomy" id="1497681"/>
    <lineage>
        <taxon>Bacteria</taxon>
        <taxon>Bacillati</taxon>
        <taxon>Bacillota</taxon>
        <taxon>Bacilli</taxon>
        <taxon>Bacillales</taxon>
        <taxon>Listeriaceae</taxon>
        <taxon>Listeria</taxon>
    </lineage>
</organism>
<accession>A0ABX4XKD2</accession>
<name>A0ABX4XKD2_9LIST</name>
<dbReference type="RefSeq" id="WP_036089468.1">
    <property type="nucleotide sequence ID" value="NZ_CP113980.1"/>
</dbReference>
<dbReference type="Proteomes" id="UP000236500">
    <property type="component" value="Unassembled WGS sequence"/>
</dbReference>
<sequence>MDGWKPEDTHKIIEQYRDRNPVPIEKQDEQTNFEIINHVMTHVEVLSDDEIRAVVATANYMFLMPADRQKFMEVLTKAYSVKKSEILAWEKTISASMEESTIDVNEIVFDMPEVWMYSQLAVGRYDVSVGAEIQGLLRNFFDAYPNTFKKNVDFKSIVGAAEYAVIANRYPELKDFDQQALADKYEVSRTSLAVWYRNIKKYCVWEAWH</sequence>
<comment type="caution">
    <text evidence="1">The sequence shown here is derived from an EMBL/GenBank/DDBJ whole genome shotgun (WGS) entry which is preliminary data.</text>
</comment>
<evidence type="ECO:0000313" key="1">
    <source>
        <dbReference type="EMBL" id="PNP90520.1"/>
    </source>
</evidence>
<keyword evidence="2" id="KW-1185">Reference proteome</keyword>